<keyword evidence="3" id="KW-1185">Reference proteome</keyword>
<sequence>MVEMDTDTPSETEEETKTKLDAGRQNPVKTTFTFHANDAVPFDANALHSYLLVQAEQHYFCSSPDDVVAMFEAEFASPGVVPELIATTVADRLTENGIAEAPPGDDLHQDALVVLFVDEFTSAFAAEPSTLPDPRGIPVSATPPGRGGLVERLWEWFESW</sequence>
<accession>M0MU91</accession>
<reference evidence="2 3" key="1">
    <citation type="journal article" date="2014" name="PLoS Genet.">
        <title>Phylogenetically driven sequencing of extremely halophilic archaea reveals strategies for static and dynamic osmo-response.</title>
        <authorList>
            <person name="Becker E.A."/>
            <person name="Seitzer P.M."/>
            <person name="Tritt A."/>
            <person name="Larsen D."/>
            <person name="Krusor M."/>
            <person name="Yao A.I."/>
            <person name="Wu D."/>
            <person name="Madern D."/>
            <person name="Eisen J.A."/>
            <person name="Darling A.E."/>
            <person name="Facciotti M.T."/>
        </authorList>
    </citation>
    <scope>NUCLEOTIDE SEQUENCE [LARGE SCALE GENOMIC DNA]</scope>
    <source>
        <strain evidence="2 3">JCM 13552</strain>
    </source>
</reference>
<dbReference type="PATRIC" id="fig|1227457.3.peg.3875"/>
<gene>
    <name evidence="2" type="ORF">C451_19823</name>
</gene>
<organism evidence="2 3">
    <name type="scientific">Halococcus thailandensis JCM 13552</name>
    <dbReference type="NCBI Taxonomy" id="1227457"/>
    <lineage>
        <taxon>Archaea</taxon>
        <taxon>Methanobacteriati</taxon>
        <taxon>Methanobacteriota</taxon>
        <taxon>Stenosarchaea group</taxon>
        <taxon>Halobacteria</taxon>
        <taxon>Halobacteriales</taxon>
        <taxon>Halococcaceae</taxon>
        <taxon>Halococcus</taxon>
    </lineage>
</organism>
<dbReference type="AlphaFoldDB" id="M0MU91"/>
<feature type="region of interest" description="Disordered" evidence="1">
    <location>
        <begin position="1"/>
        <end position="22"/>
    </location>
</feature>
<dbReference type="Proteomes" id="UP000011680">
    <property type="component" value="Unassembled WGS sequence"/>
</dbReference>
<dbReference type="STRING" id="1227457.C451_19823"/>
<comment type="caution">
    <text evidence="2">The sequence shown here is derived from an EMBL/GenBank/DDBJ whole genome shotgun (WGS) entry which is preliminary data.</text>
</comment>
<dbReference type="RefSeq" id="WP_007743353.1">
    <property type="nucleotide sequence ID" value="NZ_AOMF01000182.1"/>
</dbReference>
<evidence type="ECO:0000313" key="3">
    <source>
        <dbReference type="Proteomes" id="UP000011680"/>
    </source>
</evidence>
<protein>
    <submittedName>
        <fullName evidence="2">Uncharacterized protein</fullName>
    </submittedName>
</protein>
<evidence type="ECO:0000256" key="1">
    <source>
        <dbReference type="SAM" id="MobiDB-lite"/>
    </source>
</evidence>
<feature type="compositionally biased region" description="Acidic residues" evidence="1">
    <location>
        <begin position="1"/>
        <end position="14"/>
    </location>
</feature>
<evidence type="ECO:0000313" key="2">
    <source>
        <dbReference type="EMBL" id="EMA48893.1"/>
    </source>
</evidence>
<name>M0MU91_9EURY</name>
<proteinExistence type="predicted"/>
<dbReference type="EMBL" id="AOMF01000182">
    <property type="protein sequence ID" value="EMA48893.1"/>
    <property type="molecule type" value="Genomic_DNA"/>
</dbReference>